<keyword evidence="10" id="KW-1185">Reference proteome</keyword>
<feature type="transmembrane region" description="Helical" evidence="7">
    <location>
        <begin position="338"/>
        <end position="356"/>
    </location>
</feature>
<feature type="transmembrane region" description="Helical" evidence="7">
    <location>
        <begin position="392"/>
        <end position="414"/>
    </location>
</feature>
<dbReference type="PANTHER" id="PTHR23514:SF3">
    <property type="entry name" value="BYPASS OF STOP CODON PROTEIN 6"/>
    <property type="match status" value="1"/>
</dbReference>
<dbReference type="STRING" id="27342.A0A0H2RHM2"/>
<proteinExistence type="inferred from homology"/>
<evidence type="ECO:0000256" key="7">
    <source>
        <dbReference type="SAM" id="Phobius"/>
    </source>
</evidence>
<feature type="transmembrane region" description="Helical" evidence="7">
    <location>
        <begin position="272"/>
        <end position="295"/>
    </location>
</feature>
<feature type="transmembrane region" description="Helical" evidence="7">
    <location>
        <begin position="99"/>
        <end position="122"/>
    </location>
</feature>
<dbReference type="InterPro" id="IPR011701">
    <property type="entry name" value="MFS"/>
</dbReference>
<dbReference type="GO" id="GO:0016020">
    <property type="term" value="C:membrane"/>
    <property type="evidence" value="ECO:0007669"/>
    <property type="project" value="TreeGrafter"/>
</dbReference>
<dbReference type="GO" id="GO:0012505">
    <property type="term" value="C:endomembrane system"/>
    <property type="evidence" value="ECO:0007669"/>
    <property type="project" value="UniProtKB-SubCell"/>
</dbReference>
<feature type="transmembrane region" description="Helical" evidence="7">
    <location>
        <begin position="62"/>
        <end position="79"/>
    </location>
</feature>
<evidence type="ECO:0000256" key="3">
    <source>
        <dbReference type="ARBA" id="ARBA00022448"/>
    </source>
</evidence>
<organism evidence="9 10">
    <name type="scientific">Schizopora paradoxa</name>
    <dbReference type="NCBI Taxonomy" id="27342"/>
    <lineage>
        <taxon>Eukaryota</taxon>
        <taxon>Fungi</taxon>
        <taxon>Dikarya</taxon>
        <taxon>Basidiomycota</taxon>
        <taxon>Agaricomycotina</taxon>
        <taxon>Agaricomycetes</taxon>
        <taxon>Hymenochaetales</taxon>
        <taxon>Schizoporaceae</taxon>
        <taxon>Schizopora</taxon>
    </lineage>
</organism>
<dbReference type="Gene3D" id="1.20.1250.20">
    <property type="entry name" value="MFS general substrate transporter like domains"/>
    <property type="match status" value="1"/>
</dbReference>
<dbReference type="GO" id="GO:0022857">
    <property type="term" value="F:transmembrane transporter activity"/>
    <property type="evidence" value="ECO:0007669"/>
    <property type="project" value="InterPro"/>
</dbReference>
<feature type="transmembrane region" description="Helical" evidence="7">
    <location>
        <begin position="129"/>
        <end position="147"/>
    </location>
</feature>
<gene>
    <name evidence="9" type="ORF">SCHPADRAFT_943964</name>
</gene>
<dbReference type="Pfam" id="PF07690">
    <property type="entry name" value="MFS_1"/>
    <property type="match status" value="1"/>
</dbReference>
<dbReference type="PANTHER" id="PTHR23514">
    <property type="entry name" value="BYPASS OF STOP CODON PROTEIN 6"/>
    <property type="match status" value="1"/>
</dbReference>
<sequence length="453" mass="49185">MVSGVLSKTHHYRGDSQIQAIEEIELDTITAKDESVEQSTPQVSTILRNVENGTVPSFNGRYETAGFASILFFIFLMGWNDGTQGPLLPAIQAHYHIGFTIVSIIFVCYCAGFLAGSFLNVYLTNTLGFGKVIVLGAALQTIAYALQGPAPPFPLFCAAYCFSGAGISMQLAQAAVYVLHLRNSTLKMSIFHMTYGIGALVSPLSSTQFAAMPRWNFHFLISLGLGIINVCSLIAMFKFKPMKDIFGDGPIHVIQESGGSENHYLRIFKLKIVHIFAVFLFAYVGVEVTIGGWIVTFVEQKRGGGRSSGYITSGFFGGLALGRILFMWLNRKVGERRVIWLYLILAIGLEVTVWVTPSLIQNAVAVSIVGLLLGPIYPIVMNMMGRFIPHSVLSGAVGWISGFGQAGSAVLPFITGTMASKVGVQSLQPLVIGTMGIMLGLWCTVPNDVRRDE</sequence>
<comment type="subcellular location">
    <subcellularLocation>
        <location evidence="1">Endomembrane system</location>
        <topology evidence="1">Multi-pass membrane protein</topology>
    </subcellularLocation>
</comment>
<dbReference type="EMBL" id="KQ086069">
    <property type="protein sequence ID" value="KLO09003.1"/>
    <property type="molecule type" value="Genomic_DNA"/>
</dbReference>
<keyword evidence="4 7" id="KW-0812">Transmembrane</keyword>
<name>A0A0H2RHM2_9AGAM</name>
<evidence type="ECO:0000259" key="8">
    <source>
        <dbReference type="PROSITE" id="PS50850"/>
    </source>
</evidence>
<dbReference type="OrthoDB" id="413079at2759"/>
<evidence type="ECO:0000313" key="10">
    <source>
        <dbReference type="Proteomes" id="UP000053477"/>
    </source>
</evidence>
<dbReference type="FunFam" id="1.20.1250.20:FF:000286">
    <property type="entry name" value="MFS efflux transporter"/>
    <property type="match status" value="1"/>
</dbReference>
<feature type="transmembrane region" description="Helical" evidence="7">
    <location>
        <begin position="217"/>
        <end position="237"/>
    </location>
</feature>
<keyword evidence="6 7" id="KW-0472">Membrane</keyword>
<feature type="transmembrane region" description="Helical" evidence="7">
    <location>
        <begin position="307"/>
        <end position="326"/>
    </location>
</feature>
<dbReference type="Proteomes" id="UP000053477">
    <property type="component" value="Unassembled WGS sequence"/>
</dbReference>
<feature type="transmembrane region" description="Helical" evidence="7">
    <location>
        <begin position="190"/>
        <end position="211"/>
    </location>
</feature>
<evidence type="ECO:0000256" key="1">
    <source>
        <dbReference type="ARBA" id="ARBA00004127"/>
    </source>
</evidence>
<evidence type="ECO:0000256" key="5">
    <source>
        <dbReference type="ARBA" id="ARBA00022989"/>
    </source>
</evidence>
<dbReference type="InParanoid" id="A0A0H2RHM2"/>
<evidence type="ECO:0000256" key="6">
    <source>
        <dbReference type="ARBA" id="ARBA00023136"/>
    </source>
</evidence>
<keyword evidence="3" id="KW-0813">Transport</keyword>
<feature type="domain" description="Major facilitator superfamily (MFS) profile" evidence="8">
    <location>
        <begin position="66"/>
        <end position="453"/>
    </location>
</feature>
<accession>A0A0H2RHM2</accession>
<dbReference type="SUPFAM" id="SSF103473">
    <property type="entry name" value="MFS general substrate transporter"/>
    <property type="match status" value="1"/>
</dbReference>
<evidence type="ECO:0000256" key="4">
    <source>
        <dbReference type="ARBA" id="ARBA00022692"/>
    </source>
</evidence>
<dbReference type="InterPro" id="IPR051788">
    <property type="entry name" value="MFS_Transporter"/>
</dbReference>
<keyword evidence="5 7" id="KW-1133">Transmembrane helix</keyword>
<dbReference type="InterPro" id="IPR020846">
    <property type="entry name" value="MFS_dom"/>
</dbReference>
<comment type="similarity">
    <text evidence="2">Belongs to the major facilitator superfamily.</text>
</comment>
<reference evidence="9 10" key="1">
    <citation type="submission" date="2015-04" db="EMBL/GenBank/DDBJ databases">
        <title>Complete genome sequence of Schizopora paradoxa KUC8140, a cosmopolitan wood degrader in East Asia.</title>
        <authorList>
            <consortium name="DOE Joint Genome Institute"/>
            <person name="Min B."/>
            <person name="Park H."/>
            <person name="Jang Y."/>
            <person name="Kim J.-J."/>
            <person name="Kim K.H."/>
            <person name="Pangilinan J."/>
            <person name="Lipzen A."/>
            <person name="Riley R."/>
            <person name="Grigoriev I.V."/>
            <person name="Spatafora J.W."/>
            <person name="Choi I.-G."/>
        </authorList>
    </citation>
    <scope>NUCLEOTIDE SEQUENCE [LARGE SCALE GENOMIC DNA]</scope>
    <source>
        <strain evidence="9 10">KUC8140</strain>
    </source>
</reference>
<evidence type="ECO:0000256" key="2">
    <source>
        <dbReference type="ARBA" id="ARBA00008335"/>
    </source>
</evidence>
<dbReference type="AlphaFoldDB" id="A0A0H2RHM2"/>
<evidence type="ECO:0000313" key="9">
    <source>
        <dbReference type="EMBL" id="KLO09003.1"/>
    </source>
</evidence>
<dbReference type="InterPro" id="IPR036259">
    <property type="entry name" value="MFS_trans_sf"/>
</dbReference>
<feature type="transmembrane region" description="Helical" evidence="7">
    <location>
        <begin position="426"/>
        <end position="445"/>
    </location>
</feature>
<dbReference type="PROSITE" id="PS50850">
    <property type="entry name" value="MFS"/>
    <property type="match status" value="1"/>
</dbReference>
<feature type="transmembrane region" description="Helical" evidence="7">
    <location>
        <begin position="153"/>
        <end position="178"/>
    </location>
</feature>
<feature type="transmembrane region" description="Helical" evidence="7">
    <location>
        <begin position="362"/>
        <end position="380"/>
    </location>
</feature>
<protein>
    <submittedName>
        <fullName evidence="9">MFS general substrate transporter</fullName>
    </submittedName>
</protein>